<keyword evidence="2" id="KW-1185">Reference proteome</keyword>
<evidence type="ECO:0000313" key="2">
    <source>
        <dbReference type="Proteomes" id="UP000828390"/>
    </source>
</evidence>
<reference evidence="1" key="2">
    <citation type="submission" date="2020-11" db="EMBL/GenBank/DDBJ databases">
        <authorList>
            <person name="McCartney M.A."/>
            <person name="Auch B."/>
            <person name="Kono T."/>
            <person name="Mallez S."/>
            <person name="Becker A."/>
            <person name="Gohl D.M."/>
            <person name="Silverstein K.A.T."/>
            <person name="Koren S."/>
            <person name="Bechman K.B."/>
            <person name="Herman A."/>
            <person name="Abrahante J.E."/>
            <person name="Garbe J."/>
        </authorList>
    </citation>
    <scope>NUCLEOTIDE SEQUENCE</scope>
    <source>
        <strain evidence="1">Duluth1</strain>
        <tissue evidence="1">Whole animal</tissue>
    </source>
</reference>
<organism evidence="1 2">
    <name type="scientific">Dreissena polymorpha</name>
    <name type="common">Zebra mussel</name>
    <name type="synonym">Mytilus polymorpha</name>
    <dbReference type="NCBI Taxonomy" id="45954"/>
    <lineage>
        <taxon>Eukaryota</taxon>
        <taxon>Metazoa</taxon>
        <taxon>Spiralia</taxon>
        <taxon>Lophotrochozoa</taxon>
        <taxon>Mollusca</taxon>
        <taxon>Bivalvia</taxon>
        <taxon>Autobranchia</taxon>
        <taxon>Heteroconchia</taxon>
        <taxon>Euheterodonta</taxon>
        <taxon>Imparidentia</taxon>
        <taxon>Neoheterodontei</taxon>
        <taxon>Myida</taxon>
        <taxon>Dreissenoidea</taxon>
        <taxon>Dreissenidae</taxon>
        <taxon>Dreissena</taxon>
    </lineage>
</organism>
<proteinExistence type="predicted"/>
<dbReference type="AlphaFoldDB" id="A0A9D4RV21"/>
<name>A0A9D4RV21_DREPO</name>
<gene>
    <name evidence="1" type="ORF">DPMN_006558</name>
</gene>
<reference evidence="1" key="1">
    <citation type="journal article" date="2019" name="bioRxiv">
        <title>The Genome of the Zebra Mussel, Dreissena polymorpha: A Resource for Invasive Species Research.</title>
        <authorList>
            <person name="McCartney M.A."/>
            <person name="Auch B."/>
            <person name="Kono T."/>
            <person name="Mallez S."/>
            <person name="Zhang Y."/>
            <person name="Obille A."/>
            <person name="Becker A."/>
            <person name="Abrahante J.E."/>
            <person name="Garbe J."/>
            <person name="Badalamenti J.P."/>
            <person name="Herman A."/>
            <person name="Mangelson H."/>
            <person name="Liachko I."/>
            <person name="Sullivan S."/>
            <person name="Sone E.D."/>
            <person name="Koren S."/>
            <person name="Silverstein K.A.T."/>
            <person name="Beckman K.B."/>
            <person name="Gohl D.M."/>
        </authorList>
    </citation>
    <scope>NUCLEOTIDE SEQUENCE</scope>
    <source>
        <strain evidence="1">Duluth1</strain>
        <tissue evidence="1">Whole animal</tissue>
    </source>
</reference>
<evidence type="ECO:0000313" key="1">
    <source>
        <dbReference type="EMBL" id="KAH3882616.1"/>
    </source>
</evidence>
<accession>A0A9D4RV21</accession>
<dbReference type="EMBL" id="JAIWYP010000001">
    <property type="protein sequence ID" value="KAH3882616.1"/>
    <property type="molecule type" value="Genomic_DNA"/>
</dbReference>
<dbReference type="Proteomes" id="UP000828390">
    <property type="component" value="Unassembled WGS sequence"/>
</dbReference>
<comment type="caution">
    <text evidence="1">The sequence shown here is derived from an EMBL/GenBank/DDBJ whole genome shotgun (WGS) entry which is preliminary data.</text>
</comment>
<sequence>MNYWGVLRVSDKIMIKLTSGHVTRIFDRDVRKMFAIVILQSFIISEEVFTGRNCCRMQTLADVPSTS</sequence>
<protein>
    <submittedName>
        <fullName evidence="1">Uncharacterized protein</fullName>
    </submittedName>
</protein>